<dbReference type="SMART" id="SM00327">
    <property type="entry name" value="VWA"/>
    <property type="match status" value="1"/>
</dbReference>
<dbReference type="InterPro" id="IPR050525">
    <property type="entry name" value="ECM_Assembly_Org"/>
</dbReference>
<dbReference type="AlphaFoldDB" id="A0AAE0Y3C8"/>
<evidence type="ECO:0000313" key="4">
    <source>
        <dbReference type="Proteomes" id="UP001283361"/>
    </source>
</evidence>
<evidence type="ECO:0000313" key="3">
    <source>
        <dbReference type="EMBL" id="KAK3731682.1"/>
    </source>
</evidence>
<sequence>MAFSFALIAVVALMGTVHCQFGSILNECREKEMDIFFLLDSSTSIYVNDFMEQQQFVRDVINRLDINELYTRVGVLTFSDDYTRPALGLSRARSQAELLNSINDSNLPYRTGITNTHLALRYVRENNEFRPGVTKVMVVVTDGGSRQQGSTAREAQLAQDEGFYVFVVGVGQYRDESEWRAMASNPYDRFIFNVTEFRQLSYVATQLPTRACPLPPIFMGTCQVGQPADVIFVAGPANNDRAYDIIENFVDRTRDPRRFLSYTLLLDICQSSAGGIQPSEFASYCNRLNEPGVADESTLSDLVARMENAITINRRANFDARQVIVILMDVETFAYASYTTLRDFASLGNRSGIELVLVGMGMSNRDIDFARSRLIGNVFNVEDGLLEYQETVLRSITDKICEGINQSTPSIDIDAN</sequence>
<dbReference type="InterPro" id="IPR036465">
    <property type="entry name" value="vWFA_dom_sf"/>
</dbReference>
<evidence type="ECO:0000256" key="1">
    <source>
        <dbReference type="SAM" id="SignalP"/>
    </source>
</evidence>
<feature type="signal peptide" evidence="1">
    <location>
        <begin position="1"/>
        <end position="19"/>
    </location>
</feature>
<reference evidence="3" key="1">
    <citation type="journal article" date="2023" name="G3 (Bethesda)">
        <title>A reference genome for the long-term kleptoplast-retaining sea slug Elysia crispata morphotype clarki.</title>
        <authorList>
            <person name="Eastman K.E."/>
            <person name="Pendleton A.L."/>
            <person name="Shaikh M.A."/>
            <person name="Suttiyut T."/>
            <person name="Ogas R."/>
            <person name="Tomko P."/>
            <person name="Gavelis G."/>
            <person name="Widhalm J.R."/>
            <person name="Wisecaver J.H."/>
        </authorList>
    </citation>
    <scope>NUCLEOTIDE SEQUENCE</scope>
    <source>
        <strain evidence="3">ECLA1</strain>
    </source>
</reference>
<gene>
    <name evidence="3" type="ORF">RRG08_035352</name>
</gene>
<dbReference type="Proteomes" id="UP001283361">
    <property type="component" value="Unassembled WGS sequence"/>
</dbReference>
<dbReference type="Pfam" id="PF00092">
    <property type="entry name" value="VWA"/>
    <property type="match status" value="1"/>
</dbReference>
<dbReference type="Gene3D" id="3.40.50.410">
    <property type="entry name" value="von Willebrand factor, type A domain"/>
    <property type="match status" value="1"/>
</dbReference>
<organism evidence="3 4">
    <name type="scientific">Elysia crispata</name>
    <name type="common">lettuce slug</name>
    <dbReference type="NCBI Taxonomy" id="231223"/>
    <lineage>
        <taxon>Eukaryota</taxon>
        <taxon>Metazoa</taxon>
        <taxon>Spiralia</taxon>
        <taxon>Lophotrochozoa</taxon>
        <taxon>Mollusca</taxon>
        <taxon>Gastropoda</taxon>
        <taxon>Heterobranchia</taxon>
        <taxon>Euthyneura</taxon>
        <taxon>Panpulmonata</taxon>
        <taxon>Sacoglossa</taxon>
        <taxon>Placobranchoidea</taxon>
        <taxon>Plakobranchidae</taxon>
        <taxon>Elysia</taxon>
    </lineage>
</organism>
<evidence type="ECO:0000259" key="2">
    <source>
        <dbReference type="PROSITE" id="PS50234"/>
    </source>
</evidence>
<feature type="chain" id="PRO_5042023913" description="VWFA domain-containing protein" evidence="1">
    <location>
        <begin position="20"/>
        <end position="416"/>
    </location>
</feature>
<dbReference type="PRINTS" id="PR00453">
    <property type="entry name" value="VWFADOMAIN"/>
</dbReference>
<comment type="caution">
    <text evidence="3">The sequence shown here is derived from an EMBL/GenBank/DDBJ whole genome shotgun (WGS) entry which is preliminary data.</text>
</comment>
<dbReference type="PROSITE" id="PS50234">
    <property type="entry name" value="VWFA"/>
    <property type="match status" value="1"/>
</dbReference>
<proteinExistence type="predicted"/>
<keyword evidence="4" id="KW-1185">Reference proteome</keyword>
<dbReference type="EMBL" id="JAWDGP010006989">
    <property type="protein sequence ID" value="KAK3731682.1"/>
    <property type="molecule type" value="Genomic_DNA"/>
</dbReference>
<dbReference type="PANTHER" id="PTHR24020:SF84">
    <property type="entry name" value="VWFA DOMAIN-CONTAINING PROTEIN"/>
    <property type="match status" value="1"/>
</dbReference>
<dbReference type="CDD" id="cd01450">
    <property type="entry name" value="vWFA_subfamily_ECM"/>
    <property type="match status" value="1"/>
</dbReference>
<keyword evidence="1" id="KW-0732">Signal</keyword>
<dbReference type="SUPFAM" id="SSF53300">
    <property type="entry name" value="vWA-like"/>
    <property type="match status" value="1"/>
</dbReference>
<accession>A0AAE0Y3C8</accession>
<protein>
    <recommendedName>
        <fullName evidence="2">VWFA domain-containing protein</fullName>
    </recommendedName>
</protein>
<dbReference type="InterPro" id="IPR002035">
    <property type="entry name" value="VWF_A"/>
</dbReference>
<dbReference type="PANTHER" id="PTHR24020">
    <property type="entry name" value="COLLAGEN ALPHA"/>
    <property type="match status" value="1"/>
</dbReference>
<feature type="domain" description="VWFA" evidence="2">
    <location>
        <begin position="34"/>
        <end position="207"/>
    </location>
</feature>
<name>A0AAE0Y3C8_9GAST</name>